<feature type="region of interest" description="Disordered" evidence="1">
    <location>
        <begin position="94"/>
        <end position="132"/>
    </location>
</feature>
<sequence>MESGSTGSSTQIDPARKYGKPDPLNRNNFLCNFCSKITKGGAYRMKQHLVGGFKNVTKCPQCPEHIREEVKNFMLKKEEVKATNLMSSQDFSYDVDDQEEEDELEMLDSSGPNSSRRSGKLLPKKPRTKGPMDMFVAHKANPHKEGRCRLAIRLLDDMVEQVGEQNVIQVVTDNASNYVKVGKLLEAKRPHIYWTPCVSRATGAHDPSYLTRSSKNLSSTSKGKGVATNSATFTPSSTLRVPIYDDDEIEEDIGEDGDGLDEDEYFDDDGDLE</sequence>
<dbReference type="Pfam" id="PF04937">
    <property type="entry name" value="DUF659"/>
    <property type="match status" value="1"/>
</dbReference>
<name>A0ABR2RZQ6_9ROSI</name>
<dbReference type="EMBL" id="JBBPBN010000019">
    <property type="protein sequence ID" value="KAK9018261.1"/>
    <property type="molecule type" value="Genomic_DNA"/>
</dbReference>
<evidence type="ECO:0000259" key="2">
    <source>
        <dbReference type="Pfam" id="PF04937"/>
    </source>
</evidence>
<evidence type="ECO:0000256" key="1">
    <source>
        <dbReference type="SAM" id="MobiDB-lite"/>
    </source>
</evidence>
<feature type="compositionally biased region" description="Acidic residues" evidence="1">
    <location>
        <begin position="94"/>
        <end position="106"/>
    </location>
</feature>
<dbReference type="InterPro" id="IPR007021">
    <property type="entry name" value="DUF659"/>
</dbReference>
<feature type="domain" description="DUF659" evidence="2">
    <location>
        <begin position="152"/>
        <end position="200"/>
    </location>
</feature>
<evidence type="ECO:0000313" key="3">
    <source>
        <dbReference type="EMBL" id="KAK9018261.1"/>
    </source>
</evidence>
<dbReference type="PANTHER" id="PTHR32166">
    <property type="entry name" value="OSJNBA0013A04.12 PROTEIN"/>
    <property type="match status" value="1"/>
</dbReference>
<gene>
    <name evidence="3" type="ORF">V6N11_001239</name>
</gene>
<evidence type="ECO:0000313" key="4">
    <source>
        <dbReference type="Proteomes" id="UP001396334"/>
    </source>
</evidence>
<feature type="compositionally biased region" description="Acidic residues" evidence="1">
    <location>
        <begin position="244"/>
        <end position="273"/>
    </location>
</feature>
<feature type="compositionally biased region" description="Polar residues" evidence="1">
    <location>
        <begin position="1"/>
        <end position="12"/>
    </location>
</feature>
<comment type="caution">
    <text evidence="3">The sequence shown here is derived from an EMBL/GenBank/DDBJ whole genome shotgun (WGS) entry which is preliminary data.</text>
</comment>
<accession>A0ABR2RZQ6</accession>
<proteinExistence type="predicted"/>
<reference evidence="3 4" key="1">
    <citation type="journal article" date="2024" name="G3 (Bethesda)">
        <title>Genome assembly of Hibiscus sabdariffa L. provides insights into metabolisms of medicinal natural products.</title>
        <authorList>
            <person name="Kim T."/>
        </authorList>
    </citation>
    <scope>NUCLEOTIDE SEQUENCE [LARGE SCALE GENOMIC DNA]</scope>
    <source>
        <strain evidence="3">TK-2024</strain>
        <tissue evidence="3">Old leaves</tissue>
    </source>
</reference>
<feature type="compositionally biased region" description="Basic residues" evidence="1">
    <location>
        <begin position="117"/>
        <end position="128"/>
    </location>
</feature>
<feature type="compositionally biased region" description="Polar residues" evidence="1">
    <location>
        <begin position="211"/>
        <end position="239"/>
    </location>
</feature>
<dbReference type="Proteomes" id="UP001396334">
    <property type="component" value="Unassembled WGS sequence"/>
</dbReference>
<keyword evidence="4" id="KW-1185">Reference proteome</keyword>
<dbReference type="PANTHER" id="PTHR32166:SF122">
    <property type="entry name" value="OS09G0499600 PROTEIN"/>
    <property type="match status" value="1"/>
</dbReference>
<feature type="region of interest" description="Disordered" evidence="1">
    <location>
        <begin position="1"/>
        <end position="21"/>
    </location>
</feature>
<protein>
    <recommendedName>
        <fullName evidence="2">DUF659 domain-containing protein</fullName>
    </recommendedName>
</protein>
<feature type="region of interest" description="Disordered" evidence="1">
    <location>
        <begin position="211"/>
        <end position="273"/>
    </location>
</feature>
<organism evidence="3 4">
    <name type="scientific">Hibiscus sabdariffa</name>
    <name type="common">roselle</name>
    <dbReference type="NCBI Taxonomy" id="183260"/>
    <lineage>
        <taxon>Eukaryota</taxon>
        <taxon>Viridiplantae</taxon>
        <taxon>Streptophyta</taxon>
        <taxon>Embryophyta</taxon>
        <taxon>Tracheophyta</taxon>
        <taxon>Spermatophyta</taxon>
        <taxon>Magnoliopsida</taxon>
        <taxon>eudicotyledons</taxon>
        <taxon>Gunneridae</taxon>
        <taxon>Pentapetalae</taxon>
        <taxon>rosids</taxon>
        <taxon>malvids</taxon>
        <taxon>Malvales</taxon>
        <taxon>Malvaceae</taxon>
        <taxon>Malvoideae</taxon>
        <taxon>Hibiscus</taxon>
    </lineage>
</organism>